<dbReference type="InterPro" id="IPR036271">
    <property type="entry name" value="Tet_transcr_reg_TetR-rel_C_sf"/>
</dbReference>
<evidence type="ECO:0000313" key="8">
    <source>
        <dbReference type="EMBL" id="MDP9797335.1"/>
    </source>
</evidence>
<dbReference type="InterPro" id="IPR039538">
    <property type="entry name" value="BetI_C"/>
</dbReference>
<keyword evidence="3 5" id="KW-0238">DNA-binding</keyword>
<evidence type="ECO:0000256" key="5">
    <source>
        <dbReference type="PROSITE-ProRule" id="PRU00335"/>
    </source>
</evidence>
<protein>
    <submittedName>
        <fullName evidence="8">AcrR family transcriptional regulator</fullName>
    </submittedName>
</protein>
<feature type="domain" description="HTH tetR-type" evidence="7">
    <location>
        <begin position="8"/>
        <end position="68"/>
    </location>
</feature>
<keyword evidence="4" id="KW-0804">Transcription</keyword>
<dbReference type="PANTHER" id="PTHR30055">
    <property type="entry name" value="HTH-TYPE TRANSCRIPTIONAL REGULATOR RUTR"/>
    <property type="match status" value="1"/>
</dbReference>
<dbReference type="PANTHER" id="PTHR30055:SF234">
    <property type="entry name" value="HTH-TYPE TRANSCRIPTIONAL REGULATOR BETI"/>
    <property type="match status" value="1"/>
</dbReference>
<evidence type="ECO:0000256" key="6">
    <source>
        <dbReference type="SAM" id="MobiDB-lite"/>
    </source>
</evidence>
<feature type="DNA-binding region" description="H-T-H motif" evidence="5">
    <location>
        <begin position="31"/>
        <end position="50"/>
    </location>
</feature>
<evidence type="ECO:0000256" key="3">
    <source>
        <dbReference type="ARBA" id="ARBA00023125"/>
    </source>
</evidence>
<dbReference type="EMBL" id="JAUSRA010000001">
    <property type="protein sequence ID" value="MDP9797335.1"/>
    <property type="molecule type" value="Genomic_DNA"/>
</dbReference>
<dbReference type="PROSITE" id="PS50977">
    <property type="entry name" value="HTH_TETR_2"/>
    <property type="match status" value="1"/>
</dbReference>
<dbReference type="Proteomes" id="UP001240984">
    <property type="component" value="Unassembled WGS sequence"/>
</dbReference>
<organism evidence="8 9">
    <name type="scientific">Catenuloplanes nepalensis</name>
    <dbReference type="NCBI Taxonomy" id="587533"/>
    <lineage>
        <taxon>Bacteria</taxon>
        <taxon>Bacillati</taxon>
        <taxon>Actinomycetota</taxon>
        <taxon>Actinomycetes</taxon>
        <taxon>Micromonosporales</taxon>
        <taxon>Micromonosporaceae</taxon>
        <taxon>Catenuloplanes</taxon>
    </lineage>
</organism>
<evidence type="ECO:0000313" key="9">
    <source>
        <dbReference type="Proteomes" id="UP001240984"/>
    </source>
</evidence>
<dbReference type="InterPro" id="IPR050109">
    <property type="entry name" value="HTH-type_TetR-like_transc_reg"/>
</dbReference>
<keyword evidence="2" id="KW-0805">Transcription regulation</keyword>
<keyword evidence="1" id="KW-0678">Repressor</keyword>
<feature type="region of interest" description="Disordered" evidence="6">
    <location>
        <begin position="196"/>
        <end position="229"/>
    </location>
</feature>
<evidence type="ECO:0000256" key="2">
    <source>
        <dbReference type="ARBA" id="ARBA00023015"/>
    </source>
</evidence>
<dbReference type="InterPro" id="IPR009057">
    <property type="entry name" value="Homeodomain-like_sf"/>
</dbReference>
<dbReference type="SUPFAM" id="SSF48498">
    <property type="entry name" value="Tetracyclin repressor-like, C-terminal domain"/>
    <property type="match status" value="1"/>
</dbReference>
<evidence type="ECO:0000256" key="1">
    <source>
        <dbReference type="ARBA" id="ARBA00022491"/>
    </source>
</evidence>
<comment type="caution">
    <text evidence="8">The sequence shown here is derived from an EMBL/GenBank/DDBJ whole genome shotgun (WGS) entry which is preliminary data.</text>
</comment>
<dbReference type="Pfam" id="PF13977">
    <property type="entry name" value="TetR_C_6"/>
    <property type="match status" value="1"/>
</dbReference>
<dbReference type="RefSeq" id="WP_306834589.1">
    <property type="nucleotide sequence ID" value="NZ_JAUSRA010000001.1"/>
</dbReference>
<evidence type="ECO:0000256" key="4">
    <source>
        <dbReference type="ARBA" id="ARBA00023163"/>
    </source>
</evidence>
<accession>A0ABT9N0X1</accession>
<keyword evidence="9" id="KW-1185">Reference proteome</keyword>
<dbReference type="Pfam" id="PF00440">
    <property type="entry name" value="TetR_N"/>
    <property type="match status" value="1"/>
</dbReference>
<dbReference type="InterPro" id="IPR001647">
    <property type="entry name" value="HTH_TetR"/>
</dbReference>
<proteinExistence type="predicted"/>
<evidence type="ECO:0000259" key="7">
    <source>
        <dbReference type="PROSITE" id="PS50977"/>
    </source>
</evidence>
<sequence length="229" mass="24402">MPRLVDHGERRAELLAAAWRVVRARGVDGTTTRAIADEAGCSLSVLAHFLGGKDDILVAAQAAMYERIVARAFRLGGDLAGLAALRAALGAALPFDDERAADAHVNVAFAGAALSHPRLAASRRESHLGIRELLRVCMREARERGELRAGVADDAVIDDFIILVEGSALLSLVDGWAEEGRSERLTRIAATFVDRLRAAPRQPANRAGPGDEPHRTAPRGPANRAGQSN</sequence>
<name>A0ABT9N0X1_9ACTN</name>
<dbReference type="SUPFAM" id="SSF46689">
    <property type="entry name" value="Homeodomain-like"/>
    <property type="match status" value="1"/>
</dbReference>
<reference evidence="8 9" key="1">
    <citation type="submission" date="2023-07" db="EMBL/GenBank/DDBJ databases">
        <title>Sequencing the genomes of 1000 actinobacteria strains.</title>
        <authorList>
            <person name="Klenk H.-P."/>
        </authorList>
    </citation>
    <scope>NUCLEOTIDE SEQUENCE [LARGE SCALE GENOMIC DNA]</scope>
    <source>
        <strain evidence="8 9">DSM 44710</strain>
    </source>
</reference>
<dbReference type="Gene3D" id="1.10.357.10">
    <property type="entry name" value="Tetracycline Repressor, domain 2"/>
    <property type="match status" value="1"/>
</dbReference>
<gene>
    <name evidence="8" type="ORF">J2S43_005847</name>
</gene>